<feature type="compositionally biased region" description="Basic and acidic residues" evidence="1">
    <location>
        <begin position="69"/>
        <end position="80"/>
    </location>
</feature>
<accession>A0A1D3L6Z2</accession>
<dbReference type="Pfam" id="PF06589">
    <property type="entry name" value="CRA"/>
    <property type="match status" value="1"/>
</dbReference>
<keyword evidence="2" id="KW-0472">Membrane</keyword>
<evidence type="ECO:0000256" key="2">
    <source>
        <dbReference type="SAM" id="Phobius"/>
    </source>
</evidence>
<evidence type="ECO:0000313" key="3">
    <source>
        <dbReference type="EMBL" id="SCL83132.1"/>
    </source>
</evidence>
<dbReference type="EMBL" id="FMIO01000019">
    <property type="protein sequence ID" value="SCL83132.1"/>
    <property type="molecule type" value="Genomic_DNA"/>
</dbReference>
<name>A0A1D3L6Z2_PLACE</name>
<sequence length="150" mass="17359">MNKKLYSLFVFVYLLIAYCATVQGNKNVNGKGDRHESNVIKKKYKKNYNKGNKHMQRSDEDYTDILKENNENFDENKKESAQSISKMGKRRPKNEEISKRMIAYVFGITSITAVAILYYMQECVENTLSNPNSNISKLIDKAVAIKYKKP</sequence>
<reference evidence="3 4" key="1">
    <citation type="submission" date="2016-08" db="EMBL/GenBank/DDBJ databases">
        <authorList>
            <consortium name="Pathogen Informatics"/>
        </authorList>
    </citation>
    <scope>NUCLEOTIDE SEQUENCE [LARGE SCALE GENOMIC DNA]</scope>
    <source>
        <strain evidence="3 4">DK</strain>
    </source>
</reference>
<feature type="region of interest" description="Disordered" evidence="1">
    <location>
        <begin position="69"/>
        <end position="93"/>
    </location>
</feature>
<keyword evidence="2" id="KW-1133">Transmembrane helix</keyword>
<gene>
    <name evidence="3" type="ORF">PCHDK_000492200</name>
</gene>
<dbReference type="AlphaFoldDB" id="A0A1D3L6Z2"/>
<feature type="transmembrane region" description="Helical" evidence="2">
    <location>
        <begin position="6"/>
        <end position="24"/>
    </location>
</feature>
<feature type="transmembrane region" description="Helical" evidence="2">
    <location>
        <begin position="101"/>
        <end position="120"/>
    </location>
</feature>
<evidence type="ECO:0000256" key="1">
    <source>
        <dbReference type="SAM" id="MobiDB-lite"/>
    </source>
</evidence>
<proteinExistence type="predicted"/>
<organism evidence="3 4">
    <name type="scientific">Plasmodium chabaudi adami</name>
    <dbReference type="NCBI Taxonomy" id="5826"/>
    <lineage>
        <taxon>Eukaryota</taxon>
        <taxon>Sar</taxon>
        <taxon>Alveolata</taxon>
        <taxon>Apicomplexa</taxon>
        <taxon>Aconoidasida</taxon>
        <taxon>Haemosporida</taxon>
        <taxon>Plasmodiidae</taxon>
        <taxon>Plasmodium</taxon>
        <taxon>Plasmodium (Vinckeia)</taxon>
    </lineage>
</organism>
<dbReference type="Proteomes" id="UP000195879">
    <property type="component" value="Unassembled WGS sequence"/>
</dbReference>
<protein>
    <submittedName>
        <fullName evidence="3">Uncharacterized protein</fullName>
    </submittedName>
</protein>
<evidence type="ECO:0000313" key="4">
    <source>
        <dbReference type="Proteomes" id="UP000195879"/>
    </source>
</evidence>
<keyword evidence="2" id="KW-0812">Transmembrane</keyword>